<feature type="region of interest" description="Disordered" evidence="1">
    <location>
        <begin position="57"/>
        <end position="86"/>
    </location>
</feature>
<keyword evidence="2" id="KW-0472">Membrane</keyword>
<evidence type="ECO:0000256" key="1">
    <source>
        <dbReference type="SAM" id="MobiDB-lite"/>
    </source>
</evidence>
<feature type="transmembrane region" description="Helical" evidence="2">
    <location>
        <begin position="12"/>
        <end position="33"/>
    </location>
</feature>
<protein>
    <submittedName>
        <fullName evidence="3">Uncharacterized protein</fullName>
    </submittedName>
</protein>
<proteinExistence type="predicted"/>
<dbReference type="EMBL" id="CAUOFW020009835">
    <property type="protein sequence ID" value="CAK9187170.1"/>
    <property type="molecule type" value="Genomic_DNA"/>
</dbReference>
<dbReference type="AlphaFoldDB" id="A0ABC8V1F2"/>
<sequence>MHVHDHTFRSRSTWYSLGYLVGVELLVVFISNISQLGMSNNRESLWRDKDARNSWRKKGEDSYNLASISGEPSKKENQHDDPTNSN</sequence>
<dbReference type="Proteomes" id="UP001642360">
    <property type="component" value="Unassembled WGS sequence"/>
</dbReference>
<name>A0ABC8V1F2_9AQUA</name>
<feature type="compositionally biased region" description="Basic and acidic residues" evidence="1">
    <location>
        <begin position="72"/>
        <end position="86"/>
    </location>
</feature>
<gene>
    <name evidence="3" type="ORF">ILEXP_LOCUS57677</name>
</gene>
<organism evidence="3 4">
    <name type="scientific">Ilex paraguariensis</name>
    <name type="common">yerba mate</name>
    <dbReference type="NCBI Taxonomy" id="185542"/>
    <lineage>
        <taxon>Eukaryota</taxon>
        <taxon>Viridiplantae</taxon>
        <taxon>Streptophyta</taxon>
        <taxon>Embryophyta</taxon>
        <taxon>Tracheophyta</taxon>
        <taxon>Spermatophyta</taxon>
        <taxon>Magnoliopsida</taxon>
        <taxon>eudicotyledons</taxon>
        <taxon>Gunneridae</taxon>
        <taxon>Pentapetalae</taxon>
        <taxon>asterids</taxon>
        <taxon>campanulids</taxon>
        <taxon>Aquifoliales</taxon>
        <taxon>Aquifoliaceae</taxon>
        <taxon>Ilex</taxon>
    </lineage>
</organism>
<evidence type="ECO:0000313" key="4">
    <source>
        <dbReference type="Proteomes" id="UP001642360"/>
    </source>
</evidence>
<keyword evidence="2" id="KW-1133">Transmembrane helix</keyword>
<comment type="caution">
    <text evidence="3">The sequence shown here is derived from an EMBL/GenBank/DDBJ whole genome shotgun (WGS) entry which is preliminary data.</text>
</comment>
<evidence type="ECO:0000313" key="3">
    <source>
        <dbReference type="EMBL" id="CAK9187170.1"/>
    </source>
</evidence>
<accession>A0ABC8V1F2</accession>
<evidence type="ECO:0000256" key="2">
    <source>
        <dbReference type="SAM" id="Phobius"/>
    </source>
</evidence>
<keyword evidence="2" id="KW-0812">Transmembrane</keyword>
<reference evidence="3 4" key="1">
    <citation type="submission" date="2024-02" db="EMBL/GenBank/DDBJ databases">
        <authorList>
            <person name="Vignale AGUSTIN F."/>
            <person name="Sosa J E."/>
            <person name="Modenutti C."/>
        </authorList>
    </citation>
    <scope>NUCLEOTIDE SEQUENCE [LARGE SCALE GENOMIC DNA]</scope>
</reference>
<keyword evidence="4" id="KW-1185">Reference proteome</keyword>